<evidence type="ECO:0000256" key="6">
    <source>
        <dbReference type="HAMAP-Rule" id="MF_00065"/>
    </source>
</evidence>
<keyword evidence="6" id="KW-0597">Phosphoprotein</keyword>
<comment type="pathway">
    <text evidence="6 7">Sulfur metabolism; hydrogen sulfide biosynthesis; sulfite from sulfate: step 2/3.</text>
</comment>
<evidence type="ECO:0000259" key="9">
    <source>
        <dbReference type="Pfam" id="PF01583"/>
    </source>
</evidence>
<dbReference type="Pfam" id="PF01583">
    <property type="entry name" value="APS_kinase"/>
    <property type="match status" value="1"/>
</dbReference>
<dbReference type="InterPro" id="IPR050512">
    <property type="entry name" value="Sulf_AdTrans/APS_kinase"/>
</dbReference>
<protein>
    <recommendedName>
        <fullName evidence="2 6">Adenylyl-sulfate kinase</fullName>
        <ecNumber evidence="2 6">2.7.1.25</ecNumber>
    </recommendedName>
    <alternativeName>
        <fullName evidence="6">APS kinase</fullName>
    </alternativeName>
    <alternativeName>
        <fullName evidence="6">ATP adenosine-5'-phosphosulfate 3'-phosphotransferase</fullName>
    </alternativeName>
    <alternativeName>
        <fullName evidence="6">Adenosine-5'-phosphosulfate kinase</fullName>
    </alternativeName>
</protein>
<comment type="catalytic activity">
    <reaction evidence="1 6 7">
        <text>adenosine 5'-phosphosulfate + ATP = 3'-phosphoadenylyl sulfate + ADP + H(+)</text>
        <dbReference type="Rhea" id="RHEA:24152"/>
        <dbReference type="ChEBI" id="CHEBI:15378"/>
        <dbReference type="ChEBI" id="CHEBI:30616"/>
        <dbReference type="ChEBI" id="CHEBI:58243"/>
        <dbReference type="ChEBI" id="CHEBI:58339"/>
        <dbReference type="ChEBI" id="CHEBI:456216"/>
        <dbReference type="EC" id="2.7.1.25"/>
    </reaction>
</comment>
<dbReference type="InterPro" id="IPR027417">
    <property type="entry name" value="P-loop_NTPase"/>
</dbReference>
<reference evidence="11" key="1">
    <citation type="submission" date="2023-07" db="EMBL/GenBank/DDBJ databases">
        <title>30 novel species of actinomycetes from the DSMZ collection.</title>
        <authorList>
            <person name="Nouioui I."/>
        </authorList>
    </citation>
    <scope>NUCLEOTIDE SEQUENCE [LARGE SCALE GENOMIC DNA]</scope>
    <source>
        <strain evidence="11">DSM 44399</strain>
    </source>
</reference>
<evidence type="ECO:0000256" key="2">
    <source>
        <dbReference type="ARBA" id="ARBA00012121"/>
    </source>
</evidence>
<dbReference type="NCBIfam" id="NF003013">
    <property type="entry name" value="PRK03846.1"/>
    <property type="match status" value="1"/>
</dbReference>
<evidence type="ECO:0000256" key="7">
    <source>
        <dbReference type="RuleBase" id="RU004347"/>
    </source>
</evidence>
<keyword evidence="6 7" id="KW-0418">Kinase</keyword>
<proteinExistence type="inferred from homology"/>
<dbReference type="EC" id="2.7.1.25" evidence="2 6"/>
<feature type="domain" description="APS kinase" evidence="9">
    <location>
        <begin position="32"/>
        <end position="183"/>
    </location>
</feature>
<dbReference type="CDD" id="cd02027">
    <property type="entry name" value="APSK"/>
    <property type="match status" value="1"/>
</dbReference>
<dbReference type="PANTHER" id="PTHR42700:SF1">
    <property type="entry name" value="SULFATE ADENYLYLTRANSFERASE"/>
    <property type="match status" value="1"/>
</dbReference>
<name>A0ABU2J9A7_9ACTN</name>
<comment type="similarity">
    <text evidence="6 7">Belongs to the APS kinase family.</text>
</comment>
<evidence type="ECO:0000256" key="8">
    <source>
        <dbReference type="SAM" id="MobiDB-lite"/>
    </source>
</evidence>
<dbReference type="Gene3D" id="3.40.50.300">
    <property type="entry name" value="P-loop containing nucleotide triphosphate hydrolases"/>
    <property type="match status" value="1"/>
</dbReference>
<keyword evidence="11" id="KW-1185">Reference proteome</keyword>
<organism evidence="10 11">
    <name type="scientific">Jatrophihabitans lederbergiae</name>
    <dbReference type="NCBI Taxonomy" id="3075547"/>
    <lineage>
        <taxon>Bacteria</taxon>
        <taxon>Bacillati</taxon>
        <taxon>Actinomycetota</taxon>
        <taxon>Actinomycetes</taxon>
        <taxon>Jatrophihabitantales</taxon>
        <taxon>Jatrophihabitantaceae</taxon>
        <taxon>Jatrophihabitans</taxon>
    </lineage>
</organism>
<dbReference type="NCBIfam" id="TIGR00455">
    <property type="entry name" value="apsK"/>
    <property type="match status" value="1"/>
</dbReference>
<dbReference type="GO" id="GO:0004020">
    <property type="term" value="F:adenylylsulfate kinase activity"/>
    <property type="evidence" value="ECO:0007669"/>
    <property type="project" value="UniProtKB-EC"/>
</dbReference>
<evidence type="ECO:0000256" key="3">
    <source>
        <dbReference type="ARBA" id="ARBA00022679"/>
    </source>
</evidence>
<gene>
    <name evidence="6 10" type="primary">cysC</name>
    <name evidence="10" type="ORF">RM423_07960</name>
</gene>
<sequence>MGASASPADTQDAHAMTAQTQPRSPQVGTGHGATLWFTGLPSAGKTTLAEALALRLRAAGRPVEILDGDAVRPVLSPELGYSRADRDANVARIGWVASRLARNGVLVLASVVSPFAAARDGVRASHADAGTPFLEIHVATPLQTCAERDVKGLYARQRSGTLDGLTGIDGEYEPPPNADLRIDTAGRSVDDVTDDLISLLRKENLL</sequence>
<dbReference type="PANTHER" id="PTHR42700">
    <property type="entry name" value="SULFATE ADENYLYLTRANSFERASE"/>
    <property type="match status" value="1"/>
</dbReference>
<feature type="active site" description="Phosphoserine intermediate" evidence="6">
    <location>
        <position position="113"/>
    </location>
</feature>
<dbReference type="EMBL" id="JAVREH010000007">
    <property type="protein sequence ID" value="MDT0261328.1"/>
    <property type="molecule type" value="Genomic_DNA"/>
</dbReference>
<feature type="region of interest" description="Disordered" evidence="8">
    <location>
        <begin position="1"/>
        <end position="31"/>
    </location>
</feature>
<evidence type="ECO:0000313" key="11">
    <source>
        <dbReference type="Proteomes" id="UP001183176"/>
    </source>
</evidence>
<evidence type="ECO:0000256" key="4">
    <source>
        <dbReference type="ARBA" id="ARBA00022741"/>
    </source>
</evidence>
<dbReference type="HAMAP" id="MF_00065">
    <property type="entry name" value="Adenylyl_sulf_kinase"/>
    <property type="match status" value="1"/>
</dbReference>
<evidence type="ECO:0000313" key="10">
    <source>
        <dbReference type="EMBL" id="MDT0261328.1"/>
    </source>
</evidence>
<dbReference type="SUPFAM" id="SSF52540">
    <property type="entry name" value="P-loop containing nucleoside triphosphate hydrolases"/>
    <property type="match status" value="1"/>
</dbReference>
<comment type="function">
    <text evidence="6 7">Catalyzes the synthesis of activated sulfate.</text>
</comment>
<dbReference type="Proteomes" id="UP001183176">
    <property type="component" value="Unassembled WGS sequence"/>
</dbReference>
<comment type="caution">
    <text evidence="10">The sequence shown here is derived from an EMBL/GenBank/DDBJ whole genome shotgun (WGS) entry which is preliminary data.</text>
</comment>
<dbReference type="InterPro" id="IPR059117">
    <property type="entry name" value="APS_kinase_dom"/>
</dbReference>
<keyword evidence="5 6" id="KW-0067">ATP-binding</keyword>
<accession>A0ABU2J9A7</accession>
<evidence type="ECO:0000256" key="5">
    <source>
        <dbReference type="ARBA" id="ARBA00022840"/>
    </source>
</evidence>
<dbReference type="InterPro" id="IPR002891">
    <property type="entry name" value="APS"/>
</dbReference>
<evidence type="ECO:0000256" key="1">
    <source>
        <dbReference type="ARBA" id="ARBA00001823"/>
    </source>
</evidence>
<feature type="compositionally biased region" description="Polar residues" evidence="8">
    <location>
        <begin position="17"/>
        <end position="27"/>
    </location>
</feature>
<keyword evidence="3 6" id="KW-0808">Transferase</keyword>
<keyword evidence="4 6" id="KW-0547">Nucleotide-binding</keyword>
<feature type="binding site" evidence="6">
    <location>
        <begin position="39"/>
        <end position="46"/>
    </location>
    <ligand>
        <name>ATP</name>
        <dbReference type="ChEBI" id="CHEBI:30616"/>
    </ligand>
</feature>